<evidence type="ECO:0000313" key="2">
    <source>
        <dbReference type="EMBL" id="TGL44834.1"/>
    </source>
</evidence>
<feature type="transmembrane region" description="Helical" evidence="1">
    <location>
        <begin position="352"/>
        <end position="372"/>
    </location>
</feature>
<keyword evidence="1" id="KW-1133">Transmembrane helix</keyword>
<accession>A0A4R9JL55</accession>
<feature type="transmembrane region" description="Helical" evidence="1">
    <location>
        <begin position="216"/>
        <end position="237"/>
    </location>
</feature>
<reference evidence="2" key="1">
    <citation type="journal article" date="2019" name="PLoS Negl. Trop. Dis.">
        <title>Revisiting the worldwide diversity of Leptospira species in the environment.</title>
        <authorList>
            <person name="Vincent A.T."/>
            <person name="Schiettekatte O."/>
            <person name="Bourhy P."/>
            <person name="Veyrier F.J."/>
            <person name="Picardeau M."/>
        </authorList>
    </citation>
    <scope>NUCLEOTIDE SEQUENCE [LARGE SCALE GENOMIC DNA]</scope>
    <source>
        <strain evidence="2">201702692</strain>
    </source>
</reference>
<feature type="transmembrane region" description="Helical" evidence="1">
    <location>
        <begin position="288"/>
        <end position="306"/>
    </location>
</feature>
<evidence type="ECO:0000256" key="1">
    <source>
        <dbReference type="SAM" id="Phobius"/>
    </source>
</evidence>
<evidence type="ECO:0000313" key="3">
    <source>
        <dbReference type="Proteomes" id="UP000298125"/>
    </source>
</evidence>
<keyword evidence="1" id="KW-0812">Transmembrane</keyword>
<dbReference type="AlphaFoldDB" id="A0A4R9JL55"/>
<gene>
    <name evidence="2" type="ORF">EHQ49_05040</name>
</gene>
<dbReference type="RefSeq" id="WP_135576947.1">
    <property type="nucleotide sequence ID" value="NZ_RQGA01000003.1"/>
</dbReference>
<dbReference type="EMBL" id="RQGA01000003">
    <property type="protein sequence ID" value="TGL44834.1"/>
    <property type="molecule type" value="Genomic_DNA"/>
</dbReference>
<feature type="transmembrane region" description="Helical" evidence="1">
    <location>
        <begin position="122"/>
        <end position="142"/>
    </location>
</feature>
<dbReference type="OrthoDB" id="314042at2"/>
<dbReference type="Proteomes" id="UP000298125">
    <property type="component" value="Unassembled WGS sequence"/>
</dbReference>
<name>A0A4R9JL55_9LEPT</name>
<protein>
    <recommendedName>
        <fullName evidence="4">Dolichyl-phosphate-mannose--protein mannosyltransferase</fullName>
    </recommendedName>
</protein>
<keyword evidence="3" id="KW-1185">Reference proteome</keyword>
<evidence type="ECO:0008006" key="4">
    <source>
        <dbReference type="Google" id="ProtNLM"/>
    </source>
</evidence>
<feature type="transmembrane region" description="Helical" evidence="1">
    <location>
        <begin position="172"/>
        <end position="204"/>
    </location>
</feature>
<sequence>MKRTRPFALVLLFFTFYLWNTKVLFETSDLYGRFDWDMYSFHVEFLRKSFLEFGTFPLWNPYYGAGFPVWENPTSKVGSFTHFFVLFFSTLTTLKISFLFYFVFSGFLNFHSFRLYTKSSNLPSLLFVLIFQFSGFVFQKFYAGHLNQTPGLFLPTLVFYILYFVKKGNWRILILITTITYILLSEGCIYPLSQIVFLIFFLMIREVYLSDKPKETILRFVKLSIFVLGILAIKWIPMFQFVHSVGRYFVPDNYTLGWKDFYPIFFGPSQHPLLAQSLSQMQYRYWEYGNYLGMLPLLLSPLVFLTKRKMGSVLALLLLVLWMMAGKTSSYAPASLLEHLPIYSLERVYPRWSLSVVFLYAWCLAVGFQNLWNWVPQKYHLTMTIVSILCFLFHTQDTRRMNTKYLSEIFILPLPKVNIKNPNLYPITVPTVPDYGSDSRMLPAIQANLSTNDIYENLTFYFTNQTINDKNYKGEFYLLSDGQEYVPKFWSPDRYEFGFLKKGDTLILNQKYHSGFTSSDPDVEICSYNGYLALHSTKDLTNISIQYFLYKNFIIKPGSSKNCELD</sequence>
<organism evidence="2 3">
    <name type="scientific">Leptospira perdikensis</name>
    <dbReference type="NCBI Taxonomy" id="2484948"/>
    <lineage>
        <taxon>Bacteria</taxon>
        <taxon>Pseudomonadati</taxon>
        <taxon>Spirochaetota</taxon>
        <taxon>Spirochaetia</taxon>
        <taxon>Leptospirales</taxon>
        <taxon>Leptospiraceae</taxon>
        <taxon>Leptospira</taxon>
    </lineage>
</organism>
<feature type="transmembrane region" description="Helical" evidence="1">
    <location>
        <begin position="312"/>
        <end position="332"/>
    </location>
</feature>
<comment type="caution">
    <text evidence="2">The sequence shown here is derived from an EMBL/GenBank/DDBJ whole genome shotgun (WGS) entry which is preliminary data.</text>
</comment>
<keyword evidence="1" id="KW-0472">Membrane</keyword>
<feature type="transmembrane region" description="Helical" evidence="1">
    <location>
        <begin position="83"/>
        <end position="110"/>
    </location>
</feature>
<proteinExistence type="predicted"/>